<protein>
    <recommendedName>
        <fullName evidence="5">SsuA/THI5-like domain-containing protein</fullName>
    </recommendedName>
</protein>
<comment type="subcellular location">
    <subcellularLocation>
        <location evidence="1">Periplasm</location>
    </subcellularLocation>
</comment>
<evidence type="ECO:0000313" key="6">
    <source>
        <dbReference type="EMBL" id="GAA4184264.1"/>
    </source>
</evidence>
<feature type="chain" id="PRO_5047043833" description="SsuA/THI5-like domain-containing protein" evidence="4">
    <location>
        <begin position="29"/>
        <end position="337"/>
    </location>
</feature>
<proteinExistence type="inferred from homology"/>
<comment type="similarity">
    <text evidence="2">Belongs to the bacterial solute-binding protein SsuA/TauA family.</text>
</comment>
<evidence type="ECO:0000256" key="4">
    <source>
        <dbReference type="SAM" id="SignalP"/>
    </source>
</evidence>
<keyword evidence="7" id="KW-1185">Reference proteome</keyword>
<dbReference type="Proteomes" id="UP001500213">
    <property type="component" value="Unassembled WGS sequence"/>
</dbReference>
<dbReference type="Pfam" id="PF09084">
    <property type="entry name" value="NMT1"/>
    <property type="match status" value="1"/>
</dbReference>
<dbReference type="Gene3D" id="3.40.190.10">
    <property type="entry name" value="Periplasmic binding protein-like II"/>
    <property type="match status" value="2"/>
</dbReference>
<evidence type="ECO:0000256" key="1">
    <source>
        <dbReference type="ARBA" id="ARBA00004418"/>
    </source>
</evidence>
<dbReference type="SUPFAM" id="SSF53850">
    <property type="entry name" value="Periplasmic binding protein-like II"/>
    <property type="match status" value="1"/>
</dbReference>
<gene>
    <name evidence="6" type="ORF">GCM10022288_04740</name>
</gene>
<dbReference type="InterPro" id="IPR015168">
    <property type="entry name" value="SsuA/THI5"/>
</dbReference>
<evidence type="ECO:0000256" key="3">
    <source>
        <dbReference type="ARBA" id="ARBA00022729"/>
    </source>
</evidence>
<evidence type="ECO:0000259" key="5">
    <source>
        <dbReference type="Pfam" id="PF09084"/>
    </source>
</evidence>
<evidence type="ECO:0000256" key="2">
    <source>
        <dbReference type="ARBA" id="ARBA00010742"/>
    </source>
</evidence>
<name>A0ABP8AI04_9MICO</name>
<reference evidence="7" key="1">
    <citation type="journal article" date="2019" name="Int. J. Syst. Evol. Microbiol.">
        <title>The Global Catalogue of Microorganisms (GCM) 10K type strain sequencing project: providing services to taxonomists for standard genome sequencing and annotation.</title>
        <authorList>
            <consortium name="The Broad Institute Genomics Platform"/>
            <consortium name="The Broad Institute Genome Sequencing Center for Infectious Disease"/>
            <person name="Wu L."/>
            <person name="Ma J."/>
        </authorList>
    </citation>
    <scope>NUCLEOTIDE SEQUENCE [LARGE SCALE GENOMIC DNA]</scope>
    <source>
        <strain evidence="7">JCM 17593</strain>
    </source>
</reference>
<feature type="signal peptide" evidence="4">
    <location>
        <begin position="1"/>
        <end position="28"/>
    </location>
</feature>
<dbReference type="PANTHER" id="PTHR30024">
    <property type="entry name" value="ALIPHATIC SULFONATES-BINDING PROTEIN-RELATED"/>
    <property type="match status" value="1"/>
</dbReference>
<dbReference type="PANTHER" id="PTHR30024:SF47">
    <property type="entry name" value="TAURINE-BINDING PERIPLASMIC PROTEIN"/>
    <property type="match status" value="1"/>
</dbReference>
<sequence>MKKQLFAIAGVLAAMAVALSGCSGSASATSSGGTTKMVIAEPVHGIGYLPLYAAIDQGYFSKEGLDVQTTTLTGGAHVNAVLSNNAWGFIGGIESAAIANAKGAQLEAVAGVVDRANVYWVARKGVSIDPDDIAGSLKGLRIAASRHGGSVEIDTLYELKQLGLDPSKDVKIINNDVSGSELSLLKSGQADIAATSEPVLGQGVSQGVWGEPFVSLPEALGKFAYSDIVTSKANVKKDPEAVRKFVKALSEGMDYVISNHDGAEKIAEKEFPNMQPAVITSTLDRTYKDKFWDGVDITDAALKVDLTVAREAGLLEDSSNPATAKNILDLSFIPKSK</sequence>
<keyword evidence="3 4" id="KW-0732">Signal</keyword>
<comment type="caution">
    <text evidence="6">The sequence shown here is derived from an EMBL/GenBank/DDBJ whole genome shotgun (WGS) entry which is preliminary data.</text>
</comment>
<feature type="domain" description="SsuA/THI5-like" evidence="5">
    <location>
        <begin position="49"/>
        <end position="261"/>
    </location>
</feature>
<evidence type="ECO:0000313" key="7">
    <source>
        <dbReference type="Proteomes" id="UP001500213"/>
    </source>
</evidence>
<dbReference type="EMBL" id="BAABBX010000003">
    <property type="protein sequence ID" value="GAA4184264.1"/>
    <property type="molecule type" value="Genomic_DNA"/>
</dbReference>
<dbReference type="RefSeq" id="WP_344773416.1">
    <property type="nucleotide sequence ID" value="NZ_BAABBX010000003.1"/>
</dbReference>
<dbReference type="PROSITE" id="PS51257">
    <property type="entry name" value="PROKAR_LIPOPROTEIN"/>
    <property type="match status" value="1"/>
</dbReference>
<accession>A0ABP8AI04</accession>
<organism evidence="6 7">
    <name type="scientific">Gryllotalpicola kribbensis</name>
    <dbReference type="NCBI Taxonomy" id="993084"/>
    <lineage>
        <taxon>Bacteria</taxon>
        <taxon>Bacillati</taxon>
        <taxon>Actinomycetota</taxon>
        <taxon>Actinomycetes</taxon>
        <taxon>Micrococcales</taxon>
        <taxon>Microbacteriaceae</taxon>
        <taxon>Gryllotalpicola</taxon>
    </lineage>
</organism>